<proteinExistence type="predicted"/>
<dbReference type="Proteomes" id="UP001551210">
    <property type="component" value="Unassembled WGS sequence"/>
</dbReference>
<gene>
    <name evidence="3" type="ORF">AB0A76_16370</name>
</gene>
<feature type="signal peptide" evidence="2">
    <location>
        <begin position="1"/>
        <end position="19"/>
    </location>
</feature>
<feature type="compositionally biased region" description="Low complexity" evidence="1">
    <location>
        <begin position="21"/>
        <end position="46"/>
    </location>
</feature>
<feature type="region of interest" description="Disordered" evidence="1">
    <location>
        <begin position="21"/>
        <end position="62"/>
    </location>
</feature>
<keyword evidence="4" id="KW-1185">Reference proteome</keyword>
<organism evidence="3 4">
    <name type="scientific">Streptomyces exfoliatus</name>
    <name type="common">Streptomyces hydrogenans</name>
    <dbReference type="NCBI Taxonomy" id="1905"/>
    <lineage>
        <taxon>Bacteria</taxon>
        <taxon>Bacillati</taxon>
        <taxon>Actinomycetota</taxon>
        <taxon>Actinomycetes</taxon>
        <taxon>Kitasatosporales</taxon>
        <taxon>Streptomycetaceae</taxon>
        <taxon>Streptomyces</taxon>
    </lineage>
</organism>
<dbReference type="EMBL" id="JBEZAM010000019">
    <property type="protein sequence ID" value="MEU7294769.1"/>
    <property type="molecule type" value="Genomic_DNA"/>
</dbReference>
<evidence type="ECO:0008006" key="5">
    <source>
        <dbReference type="Google" id="ProtNLM"/>
    </source>
</evidence>
<evidence type="ECO:0000256" key="1">
    <source>
        <dbReference type="SAM" id="MobiDB-lite"/>
    </source>
</evidence>
<comment type="caution">
    <text evidence="3">The sequence shown here is derived from an EMBL/GenBank/DDBJ whole genome shotgun (WGS) entry which is preliminary data.</text>
</comment>
<protein>
    <recommendedName>
        <fullName evidence="5">Lipoprotein</fullName>
    </recommendedName>
</protein>
<name>A0ABV3CX42_STREX</name>
<evidence type="ECO:0000313" key="4">
    <source>
        <dbReference type="Proteomes" id="UP001551210"/>
    </source>
</evidence>
<reference evidence="3 4" key="1">
    <citation type="submission" date="2024-06" db="EMBL/GenBank/DDBJ databases">
        <title>The Natural Products Discovery Center: Release of the First 8490 Sequenced Strains for Exploring Actinobacteria Biosynthetic Diversity.</title>
        <authorList>
            <person name="Kalkreuter E."/>
            <person name="Kautsar S.A."/>
            <person name="Yang D."/>
            <person name="Bader C.D."/>
            <person name="Teijaro C.N."/>
            <person name="Fluegel L."/>
            <person name="Davis C.M."/>
            <person name="Simpson J.R."/>
            <person name="Lauterbach L."/>
            <person name="Steele A.D."/>
            <person name="Gui C."/>
            <person name="Meng S."/>
            <person name="Li G."/>
            <person name="Viehrig K."/>
            <person name="Ye F."/>
            <person name="Su P."/>
            <person name="Kiefer A.F."/>
            <person name="Nichols A."/>
            <person name="Cepeda A.J."/>
            <person name="Yan W."/>
            <person name="Fan B."/>
            <person name="Jiang Y."/>
            <person name="Adhikari A."/>
            <person name="Zheng C.-J."/>
            <person name="Schuster L."/>
            <person name="Cowan T.M."/>
            <person name="Smanski M.J."/>
            <person name="Chevrette M.G."/>
            <person name="De Carvalho L.P.S."/>
            <person name="Shen B."/>
        </authorList>
    </citation>
    <scope>NUCLEOTIDE SEQUENCE [LARGE SCALE GENOMIC DNA]</scope>
    <source>
        <strain evidence="3 4">NPDC045705</strain>
    </source>
</reference>
<evidence type="ECO:0000313" key="3">
    <source>
        <dbReference type="EMBL" id="MEU7294769.1"/>
    </source>
</evidence>
<sequence length="296" mass="31021">MRIPSVWAVAGLAVLVAVSGCGTESSPGPAAGAASASPSSSRTPSRTPDRPEAAEDGPAGLSARAEAAMGAEAGWTFAVTGEESLTQSGAHASTASYSAVVERTGSPRALHQKGTILRKGRRTAEELFAVDGTGYVREGGSGAPWRKGPLTDPEIAAKVEDPLTALDAFADYAGRGERIEVSRTGGEIRLRVRISAGHLSDRTERPAVAEAAREFRPTLDKLRKAGVTAGEERIVLTGLEETLVLDARTHRMTSYRSSFGFAVPHEGRQLRYEQRLGADTPSPFTGRIEVPAAASS</sequence>
<keyword evidence="2" id="KW-0732">Signal</keyword>
<feature type="chain" id="PRO_5046514731" description="Lipoprotein" evidence="2">
    <location>
        <begin position="20"/>
        <end position="296"/>
    </location>
</feature>
<dbReference type="PROSITE" id="PS51257">
    <property type="entry name" value="PROKAR_LIPOPROTEIN"/>
    <property type="match status" value="1"/>
</dbReference>
<evidence type="ECO:0000256" key="2">
    <source>
        <dbReference type="SAM" id="SignalP"/>
    </source>
</evidence>
<dbReference type="RefSeq" id="WP_359208240.1">
    <property type="nucleotide sequence ID" value="NZ_JBEZAM010000019.1"/>
</dbReference>
<accession>A0ABV3CX42</accession>